<dbReference type="Proteomes" id="UP000887566">
    <property type="component" value="Unplaced"/>
</dbReference>
<protein>
    <submittedName>
        <fullName evidence="3">Uncharacterized protein</fullName>
    </submittedName>
</protein>
<dbReference type="InterPro" id="IPR043127">
    <property type="entry name" value="Sec-1-like_dom3a"/>
</dbReference>
<dbReference type="Gene3D" id="1.25.40.850">
    <property type="match status" value="1"/>
</dbReference>
<dbReference type="InterPro" id="IPR043155">
    <property type="entry name" value="VPS33_dom3b"/>
</dbReference>
<proteinExistence type="inferred from homology"/>
<name>A0A914XI30_9BILA</name>
<dbReference type="WBParaSite" id="PSAMB.scaffold8451size6209.g31422.t1">
    <property type="protein sequence ID" value="PSAMB.scaffold8451size6209.g31422.t1"/>
    <property type="gene ID" value="PSAMB.scaffold8451size6209.g31422"/>
</dbReference>
<dbReference type="InterPro" id="IPR027482">
    <property type="entry name" value="Sec1-like_dom2"/>
</dbReference>
<comment type="similarity">
    <text evidence="1">Belongs to the STXBP/unc-18/SEC1 family.</text>
</comment>
<dbReference type="Gene3D" id="3.90.830.10">
    <property type="entry name" value="Syntaxin Binding Protein 1, Chain A, domain 2"/>
    <property type="match status" value="1"/>
</dbReference>
<dbReference type="GO" id="GO:0016192">
    <property type="term" value="P:vesicle-mediated transport"/>
    <property type="evidence" value="ECO:0007669"/>
    <property type="project" value="InterPro"/>
</dbReference>
<evidence type="ECO:0000313" key="2">
    <source>
        <dbReference type="Proteomes" id="UP000887566"/>
    </source>
</evidence>
<dbReference type="InterPro" id="IPR043154">
    <property type="entry name" value="Sec-1-like_dom1"/>
</dbReference>
<dbReference type="PANTHER" id="PTHR11679">
    <property type="entry name" value="VESICLE PROTEIN SORTING-ASSOCIATED"/>
    <property type="match status" value="1"/>
</dbReference>
<organism evidence="2 3">
    <name type="scientific">Plectus sambesii</name>
    <dbReference type="NCBI Taxonomy" id="2011161"/>
    <lineage>
        <taxon>Eukaryota</taxon>
        <taxon>Metazoa</taxon>
        <taxon>Ecdysozoa</taxon>
        <taxon>Nematoda</taxon>
        <taxon>Chromadorea</taxon>
        <taxon>Plectida</taxon>
        <taxon>Plectina</taxon>
        <taxon>Plectoidea</taxon>
        <taxon>Plectidae</taxon>
        <taxon>Plectus</taxon>
    </lineage>
</organism>
<reference evidence="3" key="1">
    <citation type="submission" date="2022-11" db="UniProtKB">
        <authorList>
            <consortium name="WormBaseParasite"/>
        </authorList>
    </citation>
    <scope>IDENTIFICATION</scope>
</reference>
<dbReference type="SUPFAM" id="SSF56815">
    <property type="entry name" value="Sec1/munc18-like (SM) proteins"/>
    <property type="match status" value="1"/>
</dbReference>
<keyword evidence="2" id="KW-1185">Reference proteome</keyword>
<dbReference type="AlphaFoldDB" id="A0A914XI30"/>
<dbReference type="InterPro" id="IPR001619">
    <property type="entry name" value="Sec1-like"/>
</dbReference>
<sequence>MAAAETMDFSMLRQIARHDLIHLLESTPGVKDLAVEPSLMKALDRIASMSLLLQHGVGKIYHFVGGQALPWGAETDRRVYLVKPTLANAKHITDHVRADPERRFTVVFVPRRLLTCDMVFEQHGVFGQLDVHEFNWSLLQLESDVLSLELPEFAHSSLVDRTDSWTHTVARSLWHLQSLFGPIPTVYGVGNVAKDVHSLTERMFSELGEPRATAEQPISHLFLLDRSLDFASALLTGLTYESMLNDMFGINCGKISFGDEVESKLKQQDKQPNKTRLLSCADPVYASVRDSHMTAVFPFLSAKAKMLQASYDKGQNLNEVKDMKHFVSNELKGLKEQHKSLELHIGASEAVLRKSTGMSQRLSLEHACIEGGGSKEMLAFMEDWMCQQLNEWQLLMLICLYSLSQNGLSAKDYQSLRAQYLQAYGHKYFLAWHSLKKVGLLIERPAGSSIVPNVSVSLPIPNRPQDIDPSRPPMFPYVAKRLNLLPKTEGGVDLKSPTEMNYVFSGAPRLAGRWL</sequence>
<dbReference type="Gene3D" id="3.40.50.2060">
    <property type="match status" value="1"/>
</dbReference>
<evidence type="ECO:0000313" key="3">
    <source>
        <dbReference type="WBParaSite" id="PSAMB.scaffold8451size6209.g31422.t1"/>
    </source>
</evidence>
<evidence type="ECO:0000256" key="1">
    <source>
        <dbReference type="ARBA" id="ARBA00009884"/>
    </source>
</evidence>
<dbReference type="Pfam" id="PF00995">
    <property type="entry name" value="Sec1"/>
    <property type="match status" value="1"/>
</dbReference>
<accession>A0A914XI30</accession>
<dbReference type="Gene3D" id="3.40.50.1910">
    <property type="match status" value="1"/>
</dbReference>
<dbReference type="InterPro" id="IPR036045">
    <property type="entry name" value="Sec1-like_sf"/>
</dbReference>